<proteinExistence type="predicted"/>
<protein>
    <recommendedName>
        <fullName evidence="4">Zinc-finger domain-containing protein</fullName>
    </recommendedName>
</protein>
<keyword evidence="1" id="KW-0472">Membrane</keyword>
<evidence type="ECO:0008006" key="4">
    <source>
        <dbReference type="Google" id="ProtNLM"/>
    </source>
</evidence>
<dbReference type="EMBL" id="JABBJJ010000019">
    <property type="protein sequence ID" value="NMO14467.1"/>
    <property type="molecule type" value="Genomic_DNA"/>
</dbReference>
<feature type="transmembrane region" description="Helical" evidence="1">
    <location>
        <begin position="100"/>
        <end position="120"/>
    </location>
</feature>
<evidence type="ECO:0000313" key="3">
    <source>
        <dbReference type="Proteomes" id="UP000518300"/>
    </source>
</evidence>
<name>A0A848L7F8_9BACT</name>
<dbReference type="Proteomes" id="UP000518300">
    <property type="component" value="Unassembled WGS sequence"/>
</dbReference>
<evidence type="ECO:0000256" key="1">
    <source>
        <dbReference type="SAM" id="Phobius"/>
    </source>
</evidence>
<dbReference type="AlphaFoldDB" id="A0A848L7F8"/>
<keyword evidence="1" id="KW-1133">Transmembrane helix</keyword>
<accession>A0A848L7F8</accession>
<organism evidence="2 3">
    <name type="scientific">Pyxidicoccus fallax</name>
    <dbReference type="NCBI Taxonomy" id="394095"/>
    <lineage>
        <taxon>Bacteria</taxon>
        <taxon>Pseudomonadati</taxon>
        <taxon>Myxococcota</taxon>
        <taxon>Myxococcia</taxon>
        <taxon>Myxococcales</taxon>
        <taxon>Cystobacterineae</taxon>
        <taxon>Myxococcaceae</taxon>
        <taxon>Pyxidicoccus</taxon>
    </lineage>
</organism>
<comment type="caution">
    <text evidence="2">The sequence shown here is derived from an EMBL/GenBank/DDBJ whole genome shotgun (WGS) entry which is preliminary data.</text>
</comment>
<keyword evidence="3" id="KW-1185">Reference proteome</keyword>
<keyword evidence="1" id="KW-0812">Transmembrane</keyword>
<gene>
    <name evidence="2" type="ORF">HG543_06290</name>
</gene>
<reference evidence="2 3" key="1">
    <citation type="submission" date="2020-04" db="EMBL/GenBank/DDBJ databases">
        <title>Draft genome of Pyxidicoccus fallax type strain.</title>
        <authorList>
            <person name="Whitworth D.E."/>
        </authorList>
    </citation>
    <scope>NUCLEOTIDE SEQUENCE [LARGE SCALE GENOMIC DNA]</scope>
    <source>
        <strain evidence="2 3">DSM 14698</strain>
    </source>
</reference>
<sequence>MRNREHAIMRWYERHIDASLTRWSQGVLAPAESARLLRHAHGCARCGARYEQWVRAHRALEGDLDQPSSMERHALTEGGLAAALAAAAPAEEAPARWSSLALLAGAVAAVFLAVVVVPPATNTPNAHEFTARGEGTPPPGVALRIFCAAAGQPMRELHAGDACKSGAMLAFAAGGNAPYSHVAVQVRGAKKAEVTAGPFVLSGAPGKEGPLELTVPMPQQPGAVEVTAAFADRPVAALAALRGEQDGGVVVLKQEVKVEDGP</sequence>
<evidence type="ECO:0000313" key="2">
    <source>
        <dbReference type="EMBL" id="NMO14467.1"/>
    </source>
</evidence>